<dbReference type="CDD" id="cd00926">
    <property type="entry name" value="Cyt_c_Oxidase_VIb"/>
    <property type="match status" value="1"/>
</dbReference>
<sequence>MSEISEVKLETAPFDARFPYTNQTRNCWWNYVDFQRCTKKLGEENEVCHQFKKAFTSLCPKAWVENWDEQVENGTFAGKI</sequence>
<protein>
    <recommendedName>
        <fullName evidence="4">Cytochrome c oxidase subunit</fullName>
    </recommendedName>
</protein>
<keyword evidence="3 5" id="KW-1015">Disulfide bond</keyword>
<dbReference type="EnsemblMetazoa" id="XM_021061500.2">
    <property type="protein sequence ID" value="XP_020917159.1"/>
    <property type="gene ID" value="LOC110254493"/>
</dbReference>
<dbReference type="Gene3D" id="1.10.10.140">
    <property type="entry name" value="Cytochrome c oxidase, subunit VIb"/>
    <property type="match status" value="1"/>
</dbReference>
<dbReference type="KEGG" id="epa:110254493"/>
<dbReference type="AlphaFoldDB" id="A0A913Y9A2"/>
<keyword evidence="7" id="KW-1185">Reference proteome</keyword>
<feature type="disulfide bond" evidence="5">
    <location>
        <begin position="37"/>
        <end position="48"/>
    </location>
</feature>
<dbReference type="GeneID" id="110254493"/>
<accession>A0A913Y9A2</accession>
<dbReference type="PIRSF" id="PIRSF000278">
    <property type="entry name" value="Cyt_c_oxidase_6B"/>
    <property type="match status" value="1"/>
</dbReference>
<evidence type="ECO:0000313" key="7">
    <source>
        <dbReference type="Proteomes" id="UP000887567"/>
    </source>
</evidence>
<dbReference type="SUPFAM" id="SSF47694">
    <property type="entry name" value="Cytochrome c oxidase subunit h"/>
    <property type="match status" value="1"/>
</dbReference>
<keyword evidence="2 4" id="KW-0496">Mitochondrion</keyword>
<evidence type="ECO:0000313" key="6">
    <source>
        <dbReference type="EnsemblMetazoa" id="XP_020917159.1"/>
    </source>
</evidence>
<evidence type="ECO:0000256" key="1">
    <source>
        <dbReference type="ARBA" id="ARBA00004173"/>
    </source>
</evidence>
<evidence type="ECO:0000256" key="2">
    <source>
        <dbReference type="ARBA" id="ARBA00023128"/>
    </source>
</evidence>
<proteinExistence type="inferred from homology"/>
<comment type="subcellular location">
    <subcellularLocation>
        <location evidence="1">Mitochondrion</location>
    </subcellularLocation>
</comment>
<name>A0A913Y9A2_EXADI</name>
<dbReference type="FunFam" id="1.10.10.140:FF:000001">
    <property type="entry name" value="Cytochrome c oxidase subunit 6B1"/>
    <property type="match status" value="1"/>
</dbReference>
<dbReference type="GO" id="GO:0045277">
    <property type="term" value="C:respiratory chain complex IV"/>
    <property type="evidence" value="ECO:0007669"/>
    <property type="project" value="InterPro"/>
</dbReference>
<dbReference type="Pfam" id="PF02297">
    <property type="entry name" value="COX6B"/>
    <property type="match status" value="1"/>
</dbReference>
<dbReference type="OMA" id="GWVAKWD"/>
<evidence type="ECO:0000256" key="4">
    <source>
        <dbReference type="PIRNR" id="PIRNR000278"/>
    </source>
</evidence>
<reference evidence="6" key="1">
    <citation type="submission" date="2022-11" db="UniProtKB">
        <authorList>
            <consortium name="EnsemblMetazoa"/>
        </authorList>
    </citation>
    <scope>IDENTIFICATION</scope>
</reference>
<dbReference type="PANTHER" id="PTHR11387">
    <property type="entry name" value="CYTOCHROME C OXIDASE SUBUNIT 6B"/>
    <property type="match status" value="1"/>
</dbReference>
<comment type="function">
    <text evidence="4">Component of the cytochrome c oxidase, the last enzyme in the mitochondrial electron transport chain which drives oxidative phosphorylation.</text>
</comment>
<comment type="similarity">
    <text evidence="4">Belongs to the cytochrome c oxidase subunit 6B.</text>
</comment>
<evidence type="ECO:0000256" key="3">
    <source>
        <dbReference type="ARBA" id="ARBA00023157"/>
    </source>
</evidence>
<dbReference type="InterPro" id="IPR048280">
    <property type="entry name" value="COX6B-like"/>
</dbReference>
<dbReference type="OrthoDB" id="1107506at2759"/>
<dbReference type="RefSeq" id="XP_020917159.1">
    <property type="nucleotide sequence ID" value="XM_021061500.2"/>
</dbReference>
<evidence type="ECO:0000256" key="5">
    <source>
        <dbReference type="PIRSR" id="PIRSR000278-1"/>
    </source>
</evidence>
<feature type="disulfide bond" evidence="5">
    <location>
        <begin position="27"/>
        <end position="59"/>
    </location>
</feature>
<dbReference type="Proteomes" id="UP000887567">
    <property type="component" value="Unplaced"/>
</dbReference>
<dbReference type="GO" id="GO:0005739">
    <property type="term" value="C:mitochondrion"/>
    <property type="evidence" value="ECO:0007669"/>
    <property type="project" value="UniProtKB-SubCell"/>
</dbReference>
<dbReference type="InterPro" id="IPR036549">
    <property type="entry name" value="CX6/COA6-like_sf"/>
</dbReference>
<dbReference type="InterPro" id="IPR003213">
    <property type="entry name" value="Cyt_c_oxidase_su6B"/>
</dbReference>
<organism evidence="6 7">
    <name type="scientific">Exaiptasia diaphana</name>
    <name type="common">Tropical sea anemone</name>
    <name type="synonym">Aiptasia pulchella</name>
    <dbReference type="NCBI Taxonomy" id="2652724"/>
    <lineage>
        <taxon>Eukaryota</taxon>
        <taxon>Metazoa</taxon>
        <taxon>Cnidaria</taxon>
        <taxon>Anthozoa</taxon>
        <taxon>Hexacorallia</taxon>
        <taxon>Actiniaria</taxon>
        <taxon>Aiptasiidae</taxon>
        <taxon>Exaiptasia</taxon>
    </lineage>
</organism>